<protein>
    <submittedName>
        <fullName evidence="4">ABC-2 type transporter</fullName>
    </submittedName>
</protein>
<evidence type="ECO:0000256" key="2">
    <source>
        <dbReference type="ARBA" id="ARBA00022448"/>
    </source>
</evidence>
<dbReference type="PANTHER" id="PTHR30413:SF8">
    <property type="entry name" value="TRANSPORT PERMEASE PROTEIN"/>
    <property type="match status" value="1"/>
</dbReference>
<sequence length="156" mass="17279">MFFLICGLLFWNYFSMSLTNSMSTLIGNAALIQRVYFPRQLLVVASVGTNLITAAIGYGVLVIVLLAMGYFVIPWMIVFIVFLVLMTAFTTGLSLFLSAANVYFRDLEYVVTILLQLIFYSAPIVYPSSLIPVSIHLAGAVVPARFIYGLNPLAQF</sequence>
<gene>
    <name evidence="4" type="ORF">B1B_08407</name>
</gene>
<comment type="subcellular location">
    <subcellularLocation>
        <location evidence="1">Cell inner membrane</location>
        <topology evidence="1">Multi-pass membrane protein</topology>
    </subcellularLocation>
</comment>
<keyword evidence="2" id="KW-0813">Transport</keyword>
<comment type="caution">
    <text evidence="4">The sequence shown here is derived from an EMBL/GenBank/DDBJ whole genome shotgun (WGS) entry which is preliminary data.</text>
</comment>
<organism evidence="4">
    <name type="scientific">mine drainage metagenome</name>
    <dbReference type="NCBI Taxonomy" id="410659"/>
    <lineage>
        <taxon>unclassified sequences</taxon>
        <taxon>metagenomes</taxon>
        <taxon>ecological metagenomes</taxon>
    </lineage>
</organism>
<keyword evidence="3" id="KW-1133">Transmembrane helix</keyword>
<proteinExistence type="predicted"/>
<feature type="transmembrane region" description="Helical" evidence="3">
    <location>
        <begin position="109"/>
        <end position="126"/>
    </location>
</feature>
<feature type="non-terminal residue" evidence="4">
    <location>
        <position position="156"/>
    </location>
</feature>
<feature type="transmembrane region" description="Helical" evidence="3">
    <location>
        <begin position="75"/>
        <end position="97"/>
    </location>
</feature>
<dbReference type="EMBL" id="AUZY01005480">
    <property type="protein sequence ID" value="EQD58881.1"/>
    <property type="molecule type" value="Genomic_DNA"/>
</dbReference>
<accession>T1AE38</accession>
<evidence type="ECO:0000256" key="3">
    <source>
        <dbReference type="SAM" id="Phobius"/>
    </source>
</evidence>
<keyword evidence="3" id="KW-0812">Transmembrane</keyword>
<reference evidence="4" key="1">
    <citation type="submission" date="2013-08" db="EMBL/GenBank/DDBJ databases">
        <authorList>
            <person name="Mendez C."/>
            <person name="Richter M."/>
            <person name="Ferrer M."/>
            <person name="Sanchez J."/>
        </authorList>
    </citation>
    <scope>NUCLEOTIDE SEQUENCE</scope>
</reference>
<evidence type="ECO:0000256" key="1">
    <source>
        <dbReference type="ARBA" id="ARBA00004429"/>
    </source>
</evidence>
<dbReference type="GO" id="GO:0005886">
    <property type="term" value="C:plasma membrane"/>
    <property type="evidence" value="ECO:0007669"/>
    <property type="project" value="UniProtKB-SubCell"/>
</dbReference>
<feature type="transmembrane region" description="Helical" evidence="3">
    <location>
        <begin position="45"/>
        <end position="68"/>
    </location>
</feature>
<dbReference type="GO" id="GO:0015920">
    <property type="term" value="P:lipopolysaccharide transport"/>
    <property type="evidence" value="ECO:0007669"/>
    <property type="project" value="TreeGrafter"/>
</dbReference>
<reference evidence="4" key="2">
    <citation type="journal article" date="2014" name="ISME J.">
        <title>Microbial stratification in low pH oxic and suboxic macroscopic growths along an acid mine drainage.</title>
        <authorList>
            <person name="Mendez-Garcia C."/>
            <person name="Mesa V."/>
            <person name="Sprenger R.R."/>
            <person name="Richter M."/>
            <person name="Diez M.S."/>
            <person name="Solano J."/>
            <person name="Bargiela R."/>
            <person name="Golyshina O.V."/>
            <person name="Manteca A."/>
            <person name="Ramos J.L."/>
            <person name="Gallego J.R."/>
            <person name="Llorente I."/>
            <person name="Martins Dos Santos V.A."/>
            <person name="Jensen O.N."/>
            <person name="Pelaez A.I."/>
            <person name="Sanchez J."/>
            <person name="Ferrer M."/>
        </authorList>
    </citation>
    <scope>NUCLEOTIDE SEQUENCE</scope>
</reference>
<keyword evidence="3" id="KW-0472">Membrane</keyword>
<evidence type="ECO:0000313" key="4">
    <source>
        <dbReference type="EMBL" id="EQD58881.1"/>
    </source>
</evidence>
<dbReference type="AlphaFoldDB" id="T1AE38"/>
<name>T1AE38_9ZZZZ</name>
<dbReference type="PANTHER" id="PTHR30413">
    <property type="entry name" value="INNER MEMBRANE TRANSPORT PERMEASE"/>
    <property type="match status" value="1"/>
</dbReference>